<dbReference type="CDD" id="cd00044">
    <property type="entry name" value="CysPc"/>
    <property type="match status" value="1"/>
</dbReference>
<feature type="region of interest" description="Disordered" evidence="13">
    <location>
        <begin position="1"/>
        <end position="78"/>
    </location>
</feature>
<dbReference type="PANTHER" id="PTHR10183:SF382">
    <property type="entry name" value="CALPAIN-15"/>
    <property type="match status" value="1"/>
</dbReference>
<evidence type="ECO:0000256" key="6">
    <source>
        <dbReference type="ARBA" id="ARBA00022771"/>
    </source>
</evidence>
<keyword evidence="17" id="KW-1185">Reference proteome</keyword>
<dbReference type="SUPFAM" id="SSF54001">
    <property type="entry name" value="Cysteine proteinases"/>
    <property type="match status" value="1"/>
</dbReference>
<dbReference type="Gene3D" id="2.30.30.380">
    <property type="entry name" value="Zn-finger domain of Sec23/24"/>
    <property type="match status" value="1"/>
</dbReference>
<feature type="compositionally biased region" description="Basic and acidic residues" evidence="13">
    <location>
        <begin position="179"/>
        <end position="196"/>
    </location>
</feature>
<evidence type="ECO:0000256" key="7">
    <source>
        <dbReference type="ARBA" id="ARBA00022801"/>
    </source>
</evidence>
<dbReference type="PROSITE" id="PS00139">
    <property type="entry name" value="THIOL_PROTEASE_CYS"/>
    <property type="match status" value="1"/>
</dbReference>
<comment type="caution">
    <text evidence="16">The sequence shown here is derived from an EMBL/GenBank/DDBJ whole genome shotgun (WGS) entry which is preliminary data.</text>
</comment>
<keyword evidence="4" id="KW-0479">Metal-binding</keyword>
<feature type="active site" evidence="10 11">
    <location>
        <position position="663"/>
    </location>
</feature>
<gene>
    <name evidence="16" type="ORF">CUNI_LOCUS19888</name>
</gene>
<dbReference type="AlphaFoldDB" id="A0A8S4A1Y0"/>
<evidence type="ECO:0000256" key="9">
    <source>
        <dbReference type="ARBA" id="ARBA00022833"/>
    </source>
</evidence>
<dbReference type="GO" id="GO:0006508">
    <property type="term" value="P:proteolysis"/>
    <property type="evidence" value="ECO:0007669"/>
    <property type="project" value="UniProtKB-KW"/>
</dbReference>
<evidence type="ECO:0000256" key="1">
    <source>
        <dbReference type="ARBA" id="ARBA00007623"/>
    </source>
</evidence>
<feature type="active site" evidence="10 11">
    <location>
        <position position="643"/>
    </location>
</feature>
<reference evidence="16" key="1">
    <citation type="submission" date="2021-04" db="EMBL/GenBank/DDBJ databases">
        <authorList>
            <consortium name="Molecular Ecology Group"/>
        </authorList>
    </citation>
    <scope>NUCLEOTIDE SEQUENCE</scope>
</reference>
<comment type="similarity">
    <text evidence="1">Belongs to the peptidase C2 family.</text>
</comment>
<name>A0A8S4A1Y0_9EUPU</name>
<keyword evidence="6 12" id="KW-0863">Zinc-finger</keyword>
<dbReference type="InterPro" id="IPR038765">
    <property type="entry name" value="Papain-like_cys_pep_sf"/>
</dbReference>
<dbReference type="EMBL" id="CAJHNH020007057">
    <property type="protein sequence ID" value="CAG5134330.1"/>
    <property type="molecule type" value="Genomic_DNA"/>
</dbReference>
<evidence type="ECO:0000256" key="3">
    <source>
        <dbReference type="ARBA" id="ARBA00022670"/>
    </source>
</evidence>
<evidence type="ECO:0000256" key="10">
    <source>
        <dbReference type="PIRSR" id="PIRSR622684-1"/>
    </source>
</evidence>
<sequence length="1000" mass="111858">MSTDASCGSDNCSTSGVAGTFSNTNQKDHMPNGVSNHIGRDQSTNSMKVDVSSNEKASGSRSSISVDESDADNAIGVDSSDVKGRKQLSEWACQRCTLLNSNSHHRCDVCGSPRHVRLPTLSNLESDCSKTLPEASSDICFYCNKAKGCESCCGAGNIKENDRNSKPQTAASADISNDFGKRDSPKDSSMLTKEDSFPPPGNEVEWTCSVCTFQCNPHWETECQVCRKSKINPKKSKTEQNRVSPPSPIDINKDSVTYVHRPNKDSLIQHPPQNATTQWDCRKCTFKNTAENGWKCAMCDELHPQPDVQIWQCVTCTLHNTLGDLVCKACKTAKNHILPERAPKETVNAAAAAGTSKKHSVSDNVEVFTDGELPSSFEFHRQESSLIEEIRIIEEREANDLCQQIIHHCKANKEPFVDDQFPPAQKSLFRNPDTGFIEKSIQWLRPHEIVTNLFEERRLPWVVYRTPMPEDIKQGILGNCWFLSALAVLAERRELVEHIVLTNKICPEGVYQVRLCKDGLWRTVLIDDLLPCHPNRTLVFSKAMRKQLWVPLIEKAMAKLAGCYKASEAGKCIEGLSVLTGAPCESISLQKNGSREEDIFPDLIWAKLLSSRDQKFLMGASCGGGNMVTDDEEFHKVGLRTKHAYSILDVQDLEGNKLIQLRNPWGCFSWKGNWSDESPSWETVSADGRQKLMAMGEEQGIFWMDFSDLMRYFDCVDVCKVRPDWQETRIKGAFPRNGADQPKVISLTVFTTTQIELGLFQEGSRGDYSRYPLDLCIVVLHESLDPDRVSVGKIVTHSQRQLRGFVGCDHMFSPGQYILVPMAFSHWNDSRESAPPSYVVSIHSSKKVMVEDNLYKGPYILADTLIQLAVVKGTKEELRRGVNAYTLMNGWAGSIIVVENLLPNSWAHVQCNCVNSVNIVSTRGTLEAADVIPPHHRQVIMVLSHLERSQAYHLSRQLIHRLTSYPCGLGEWAPPPFGSAFHYPEISRDAAPVHTPRFYV</sequence>
<feature type="compositionally biased region" description="Polar residues" evidence="13">
    <location>
        <begin position="1"/>
        <end position="25"/>
    </location>
</feature>
<dbReference type="GO" id="GO:0008270">
    <property type="term" value="F:zinc ion binding"/>
    <property type="evidence" value="ECO:0007669"/>
    <property type="project" value="UniProtKB-KW"/>
</dbReference>
<evidence type="ECO:0000256" key="11">
    <source>
        <dbReference type="PROSITE-ProRule" id="PRU00239"/>
    </source>
</evidence>
<protein>
    <recommendedName>
        <fullName evidence="18">Calpain-D</fullName>
    </recommendedName>
</protein>
<dbReference type="FunFam" id="3.90.70.10:FF:000010">
    <property type="entry name" value="Calpain 15"/>
    <property type="match status" value="1"/>
</dbReference>
<proteinExistence type="inferred from homology"/>
<feature type="region of interest" description="Disordered" evidence="13">
    <location>
        <begin position="234"/>
        <end position="254"/>
    </location>
</feature>
<dbReference type="InterPro" id="IPR036443">
    <property type="entry name" value="Znf_RanBP2_sf"/>
</dbReference>
<dbReference type="InterPro" id="IPR001876">
    <property type="entry name" value="Znf_RanBP2"/>
</dbReference>
<evidence type="ECO:0000256" key="8">
    <source>
        <dbReference type="ARBA" id="ARBA00022807"/>
    </source>
</evidence>
<keyword evidence="9" id="KW-0862">Zinc</keyword>
<dbReference type="GO" id="GO:0004198">
    <property type="term" value="F:calcium-dependent cysteine-type endopeptidase activity"/>
    <property type="evidence" value="ECO:0007669"/>
    <property type="project" value="InterPro"/>
</dbReference>
<feature type="compositionally biased region" description="Polar residues" evidence="13">
    <location>
        <begin position="41"/>
        <end position="66"/>
    </location>
</feature>
<dbReference type="PROSITE" id="PS50199">
    <property type="entry name" value="ZF_RANBP2_2"/>
    <property type="match status" value="2"/>
</dbReference>
<evidence type="ECO:0000259" key="14">
    <source>
        <dbReference type="PROSITE" id="PS50199"/>
    </source>
</evidence>
<feature type="domain" description="RanBP2-type" evidence="14">
    <location>
        <begin position="87"/>
        <end position="116"/>
    </location>
</feature>
<keyword evidence="8 11" id="KW-0788">Thiol protease</keyword>
<evidence type="ECO:0000256" key="5">
    <source>
        <dbReference type="ARBA" id="ARBA00022737"/>
    </source>
</evidence>
<evidence type="ECO:0000259" key="15">
    <source>
        <dbReference type="PROSITE" id="PS50203"/>
    </source>
</evidence>
<evidence type="ECO:0000313" key="17">
    <source>
        <dbReference type="Proteomes" id="UP000678393"/>
    </source>
</evidence>
<feature type="active site" evidence="10 11">
    <location>
        <position position="480"/>
    </location>
</feature>
<dbReference type="SUPFAM" id="SSF90209">
    <property type="entry name" value="Ran binding protein zinc finger-like"/>
    <property type="match status" value="1"/>
</dbReference>
<dbReference type="OrthoDB" id="424753at2759"/>
<accession>A0A8S4A1Y0</accession>
<dbReference type="Gene3D" id="3.90.70.10">
    <property type="entry name" value="Cysteine proteinases"/>
    <property type="match status" value="1"/>
</dbReference>
<feature type="region of interest" description="Disordered" evidence="13">
    <location>
        <begin position="162"/>
        <end position="198"/>
    </location>
</feature>
<dbReference type="PRINTS" id="PR00704">
    <property type="entry name" value="CALPAIN"/>
</dbReference>
<dbReference type="PROSITE" id="PS50203">
    <property type="entry name" value="CALPAIN_CAT"/>
    <property type="match status" value="1"/>
</dbReference>
<dbReference type="InterPro" id="IPR022684">
    <property type="entry name" value="Calpain_cysteine_protease"/>
</dbReference>
<evidence type="ECO:0000256" key="4">
    <source>
        <dbReference type="ARBA" id="ARBA00022723"/>
    </source>
</evidence>
<dbReference type="InterPro" id="IPR001300">
    <property type="entry name" value="Peptidase_C2_calpain_cat"/>
</dbReference>
<keyword evidence="3 11" id="KW-0645">Protease</keyword>
<keyword evidence="2" id="KW-0597">Phosphoprotein</keyword>
<dbReference type="PROSITE" id="PS01358">
    <property type="entry name" value="ZF_RANBP2_1"/>
    <property type="match status" value="2"/>
</dbReference>
<dbReference type="Pfam" id="PF00648">
    <property type="entry name" value="Peptidase_C2"/>
    <property type="match status" value="1"/>
</dbReference>
<evidence type="ECO:0000256" key="2">
    <source>
        <dbReference type="ARBA" id="ARBA00022553"/>
    </source>
</evidence>
<evidence type="ECO:0008006" key="18">
    <source>
        <dbReference type="Google" id="ProtNLM"/>
    </source>
</evidence>
<dbReference type="Proteomes" id="UP000678393">
    <property type="component" value="Unassembled WGS sequence"/>
</dbReference>
<feature type="compositionally biased region" description="Polar residues" evidence="13">
    <location>
        <begin position="166"/>
        <end position="175"/>
    </location>
</feature>
<keyword evidence="7 11" id="KW-0378">Hydrolase</keyword>
<feature type="domain" description="RanBP2-type" evidence="14">
    <location>
        <begin position="305"/>
        <end position="336"/>
    </location>
</feature>
<organism evidence="16 17">
    <name type="scientific">Candidula unifasciata</name>
    <dbReference type="NCBI Taxonomy" id="100452"/>
    <lineage>
        <taxon>Eukaryota</taxon>
        <taxon>Metazoa</taxon>
        <taxon>Spiralia</taxon>
        <taxon>Lophotrochozoa</taxon>
        <taxon>Mollusca</taxon>
        <taxon>Gastropoda</taxon>
        <taxon>Heterobranchia</taxon>
        <taxon>Euthyneura</taxon>
        <taxon>Panpulmonata</taxon>
        <taxon>Eupulmonata</taxon>
        <taxon>Stylommatophora</taxon>
        <taxon>Helicina</taxon>
        <taxon>Helicoidea</taxon>
        <taxon>Geomitridae</taxon>
        <taxon>Candidula</taxon>
    </lineage>
</organism>
<evidence type="ECO:0000256" key="12">
    <source>
        <dbReference type="PROSITE-ProRule" id="PRU00322"/>
    </source>
</evidence>
<feature type="domain" description="Calpain catalytic" evidence="15">
    <location>
        <begin position="415"/>
        <end position="722"/>
    </location>
</feature>
<dbReference type="SMART" id="SM00547">
    <property type="entry name" value="ZnF_RBZ"/>
    <property type="match status" value="4"/>
</dbReference>
<dbReference type="GO" id="GO:0005737">
    <property type="term" value="C:cytoplasm"/>
    <property type="evidence" value="ECO:0007669"/>
    <property type="project" value="TreeGrafter"/>
</dbReference>
<dbReference type="PANTHER" id="PTHR10183">
    <property type="entry name" value="CALPAIN"/>
    <property type="match status" value="1"/>
</dbReference>
<evidence type="ECO:0000256" key="13">
    <source>
        <dbReference type="SAM" id="MobiDB-lite"/>
    </source>
</evidence>
<keyword evidence="5" id="KW-0677">Repeat</keyword>
<evidence type="ECO:0000313" key="16">
    <source>
        <dbReference type="EMBL" id="CAG5134330.1"/>
    </source>
</evidence>
<dbReference type="SMART" id="SM00230">
    <property type="entry name" value="CysPc"/>
    <property type="match status" value="1"/>
</dbReference>
<dbReference type="InterPro" id="IPR000169">
    <property type="entry name" value="Pept_cys_AS"/>
</dbReference>